<dbReference type="EMBL" id="QZEZ01000003">
    <property type="protein sequence ID" value="RJK96544.1"/>
    <property type="molecule type" value="Genomic_DNA"/>
</dbReference>
<dbReference type="InterPro" id="IPR017871">
    <property type="entry name" value="ABC_transporter-like_CS"/>
</dbReference>
<gene>
    <name evidence="10" type="ORF">D5H78_09140</name>
</gene>
<keyword evidence="11" id="KW-1185">Reference proteome</keyword>
<evidence type="ECO:0000256" key="8">
    <source>
        <dbReference type="ARBA" id="ARBA00023136"/>
    </source>
</evidence>
<dbReference type="AlphaFoldDB" id="A0A3A3ZKS3"/>
<dbReference type="PROSITE" id="PS00211">
    <property type="entry name" value="ABC_TRANSPORTER_1"/>
    <property type="match status" value="1"/>
</dbReference>
<name>A0A3A3ZKS3_9ACTN</name>
<comment type="subcellular location">
    <subcellularLocation>
        <location evidence="1">Cell membrane</location>
        <topology evidence="1">Peripheral membrane protein</topology>
    </subcellularLocation>
</comment>
<evidence type="ECO:0000256" key="7">
    <source>
        <dbReference type="ARBA" id="ARBA00022967"/>
    </source>
</evidence>
<comment type="caution">
    <text evidence="10">The sequence shown here is derived from an EMBL/GenBank/DDBJ whole genome shotgun (WGS) entry which is preliminary data.</text>
</comment>
<dbReference type="GO" id="GO:0016887">
    <property type="term" value="F:ATP hydrolysis activity"/>
    <property type="evidence" value="ECO:0007669"/>
    <property type="project" value="InterPro"/>
</dbReference>
<keyword evidence="6 10" id="KW-0067">ATP-binding</keyword>
<dbReference type="InterPro" id="IPR027417">
    <property type="entry name" value="P-loop_NTPase"/>
</dbReference>
<evidence type="ECO:0000256" key="2">
    <source>
        <dbReference type="ARBA" id="ARBA00022448"/>
    </source>
</evidence>
<dbReference type="Proteomes" id="UP000265614">
    <property type="component" value="Unassembled WGS sequence"/>
</dbReference>
<evidence type="ECO:0000256" key="6">
    <source>
        <dbReference type="ARBA" id="ARBA00022840"/>
    </source>
</evidence>
<evidence type="ECO:0000313" key="11">
    <source>
        <dbReference type="Proteomes" id="UP000265614"/>
    </source>
</evidence>
<keyword evidence="7" id="KW-1278">Translocase</keyword>
<dbReference type="CDD" id="cd03215">
    <property type="entry name" value="ABC_Carb_Monos_II"/>
    <property type="match status" value="1"/>
</dbReference>
<dbReference type="GO" id="GO:0005524">
    <property type="term" value="F:ATP binding"/>
    <property type="evidence" value="ECO:0007669"/>
    <property type="project" value="UniProtKB-KW"/>
</dbReference>
<evidence type="ECO:0000256" key="1">
    <source>
        <dbReference type="ARBA" id="ARBA00004202"/>
    </source>
</evidence>
<dbReference type="PANTHER" id="PTHR43790">
    <property type="entry name" value="CARBOHYDRATE TRANSPORT ATP-BINDING PROTEIN MG119-RELATED"/>
    <property type="match status" value="1"/>
</dbReference>
<evidence type="ECO:0000256" key="3">
    <source>
        <dbReference type="ARBA" id="ARBA00022475"/>
    </source>
</evidence>
<dbReference type="GO" id="GO:0005886">
    <property type="term" value="C:plasma membrane"/>
    <property type="evidence" value="ECO:0007669"/>
    <property type="project" value="UniProtKB-SubCell"/>
</dbReference>
<dbReference type="PROSITE" id="PS50893">
    <property type="entry name" value="ABC_TRANSPORTER_2"/>
    <property type="match status" value="2"/>
</dbReference>
<feature type="domain" description="ABC transporter" evidence="9">
    <location>
        <begin position="1"/>
        <end position="235"/>
    </location>
</feature>
<keyword evidence="8" id="KW-0472">Membrane</keyword>
<evidence type="ECO:0000259" key="9">
    <source>
        <dbReference type="PROSITE" id="PS50893"/>
    </source>
</evidence>
<keyword evidence="3" id="KW-1003">Cell membrane</keyword>
<dbReference type="Pfam" id="PF00005">
    <property type="entry name" value="ABC_tran"/>
    <property type="match status" value="2"/>
</dbReference>
<dbReference type="PANTHER" id="PTHR43790:SF9">
    <property type="entry name" value="GALACTOFURANOSE TRANSPORTER ATP-BINDING PROTEIN YTFR"/>
    <property type="match status" value="1"/>
</dbReference>
<dbReference type="SUPFAM" id="SSF52540">
    <property type="entry name" value="P-loop containing nucleoside triphosphate hydrolases"/>
    <property type="match status" value="2"/>
</dbReference>
<protein>
    <submittedName>
        <fullName evidence="10">Sugar ABC transporter ATP-binding protein</fullName>
    </submittedName>
</protein>
<proteinExistence type="predicted"/>
<evidence type="ECO:0000313" key="10">
    <source>
        <dbReference type="EMBL" id="RJK96544.1"/>
    </source>
</evidence>
<dbReference type="FunFam" id="3.40.50.300:FF:000127">
    <property type="entry name" value="Ribose import ATP-binding protein RbsA"/>
    <property type="match status" value="1"/>
</dbReference>
<keyword evidence="2" id="KW-0813">Transport</keyword>
<reference evidence="10 11" key="1">
    <citation type="submission" date="2018-09" db="EMBL/GenBank/DDBJ databases">
        <title>YIM 75000 draft genome.</title>
        <authorList>
            <person name="Tang S."/>
            <person name="Feng Y."/>
        </authorList>
    </citation>
    <scope>NUCLEOTIDE SEQUENCE [LARGE SCALE GENOMIC DNA]</scope>
    <source>
        <strain evidence="10 11">YIM 75000</strain>
    </source>
</reference>
<keyword evidence="5" id="KW-0547">Nucleotide-binding</keyword>
<dbReference type="InterPro" id="IPR050107">
    <property type="entry name" value="ABC_carbohydrate_import_ATPase"/>
</dbReference>
<dbReference type="SMART" id="SM00382">
    <property type="entry name" value="AAA"/>
    <property type="match status" value="2"/>
</dbReference>
<evidence type="ECO:0000256" key="5">
    <source>
        <dbReference type="ARBA" id="ARBA00022741"/>
    </source>
</evidence>
<sequence length="506" mass="54239">MHGVSKSFGGVHALRDAHLEVRRGEVHALLGQNGAGKSTLVNILSGVYVDYGGEVSIDGRPVSFRSPAEAQAAGVATIHQELDLVPEMTVAENLFLGREPRTRWGTCDRRRMARDARGLLAAAGVDLQPGRRISSLRVGEQQLVEIAKALSLDARILIMDEPTSALADAEVRRLFDVVRDLKRRGVSVIYISHRLEELAEIADRATVMRDGTVVGTVDVPTTPAGTLIQLMVGQRMEQLFPSTGTEPGEPLLVVDRLTVTPRRPEQGRREPQDVSLVVRAGEVVGLAGLMGSGRTELLETLFGTGPAGTRTGTVTLDGQPLEPAGPRDAIARGVALVTEDRKVSGLALGQSVRSNMTIAALGRVSRGGVVRAGEERRRVARMAEHLRLKAASQSVAVGTLSGGNQQKVIFGRQLMTEPRLLLLDEPTRGVDVGAKAEIYRLLAELAERGIGVLMASSELPELLGTCHRIVVLHEGRVVADLDSRTTTQEEVLAAATTSNDTTREQA</sequence>
<dbReference type="InterPro" id="IPR003439">
    <property type="entry name" value="ABC_transporter-like_ATP-bd"/>
</dbReference>
<dbReference type="InterPro" id="IPR003593">
    <property type="entry name" value="AAA+_ATPase"/>
</dbReference>
<keyword evidence="4" id="KW-0677">Repeat</keyword>
<evidence type="ECO:0000256" key="4">
    <source>
        <dbReference type="ARBA" id="ARBA00022737"/>
    </source>
</evidence>
<dbReference type="OrthoDB" id="39350at2"/>
<accession>A0A3A3ZKS3</accession>
<dbReference type="CDD" id="cd03216">
    <property type="entry name" value="ABC_Carb_Monos_I"/>
    <property type="match status" value="1"/>
</dbReference>
<feature type="domain" description="ABC transporter" evidence="9">
    <location>
        <begin position="252"/>
        <end position="499"/>
    </location>
</feature>
<organism evidence="10 11">
    <name type="scientific">Vallicoccus soli</name>
    <dbReference type="NCBI Taxonomy" id="2339232"/>
    <lineage>
        <taxon>Bacteria</taxon>
        <taxon>Bacillati</taxon>
        <taxon>Actinomycetota</taxon>
        <taxon>Actinomycetes</taxon>
        <taxon>Motilibacterales</taxon>
        <taxon>Vallicoccaceae</taxon>
        <taxon>Vallicoccus</taxon>
    </lineage>
</organism>
<dbReference type="Gene3D" id="3.40.50.300">
    <property type="entry name" value="P-loop containing nucleotide triphosphate hydrolases"/>
    <property type="match status" value="2"/>
</dbReference>